<dbReference type="Gene3D" id="2.60.120.620">
    <property type="entry name" value="q2cbj1_9rhob like domain"/>
    <property type="match status" value="1"/>
</dbReference>
<keyword evidence="2" id="KW-0223">Dioxygenase</keyword>
<dbReference type="AlphaFoldDB" id="A0A5C5VH34"/>
<keyword evidence="2" id="KW-0560">Oxidoreductase</keyword>
<dbReference type="SUPFAM" id="SSF51197">
    <property type="entry name" value="Clavaminate synthase-like"/>
    <property type="match status" value="1"/>
</dbReference>
<dbReference type="RefSeq" id="WP_146564401.1">
    <property type="nucleotide sequence ID" value="NZ_SIHJ01000001.1"/>
</dbReference>
<dbReference type="PANTHER" id="PTHR20883">
    <property type="entry name" value="PHYTANOYL-COA DIOXYGENASE DOMAIN CONTAINING 1"/>
    <property type="match status" value="1"/>
</dbReference>
<dbReference type="GO" id="GO:0016706">
    <property type="term" value="F:2-oxoglutarate-dependent dioxygenase activity"/>
    <property type="evidence" value="ECO:0007669"/>
    <property type="project" value="UniProtKB-ARBA"/>
</dbReference>
<dbReference type="EMBL" id="SIHJ01000001">
    <property type="protein sequence ID" value="TWT37035.1"/>
    <property type="molecule type" value="Genomic_DNA"/>
</dbReference>
<evidence type="ECO:0000256" key="1">
    <source>
        <dbReference type="ARBA" id="ARBA00001954"/>
    </source>
</evidence>
<dbReference type="OrthoDB" id="9791262at2"/>
<dbReference type="Pfam" id="PF05721">
    <property type="entry name" value="PhyH"/>
    <property type="match status" value="1"/>
</dbReference>
<comment type="caution">
    <text evidence="2">The sequence shown here is derived from an EMBL/GenBank/DDBJ whole genome shotgun (WGS) entry which is preliminary data.</text>
</comment>
<dbReference type="InterPro" id="IPR008775">
    <property type="entry name" value="Phytyl_CoA_dOase-like"/>
</dbReference>
<dbReference type="GO" id="GO:0005506">
    <property type="term" value="F:iron ion binding"/>
    <property type="evidence" value="ECO:0007669"/>
    <property type="project" value="UniProtKB-ARBA"/>
</dbReference>
<comment type="cofactor">
    <cofactor evidence="1">
        <name>Fe(2+)</name>
        <dbReference type="ChEBI" id="CHEBI:29033"/>
    </cofactor>
</comment>
<sequence>MTDSFATDGYAWRRALADARLVEELRAAVDSATGDDQPTTRGGARYAARNLLDSPGIDRFARGGLVQQAIGELTGAGAFPVRAILFDKLAEANWRVGWHQDLIIAVRERIDTPGFTAWSVKQGVPHVKPPSEVLREMVTLRLHLDDADHGNGPLLVLPGSHRWGEVEPAEVPERIAEQTQTECLAAVGDALFMRPLLMHASSKAAAPRRRRVLHIEFAAAPLPGGMRWSTEP</sequence>
<dbReference type="Proteomes" id="UP000316714">
    <property type="component" value="Unassembled WGS sequence"/>
</dbReference>
<protein>
    <submittedName>
        <fullName evidence="2">Phytanoyl-CoA dioxygenase (PhyH)</fullName>
    </submittedName>
</protein>
<gene>
    <name evidence="2" type="ORF">KOR34_19820</name>
</gene>
<proteinExistence type="predicted"/>
<organism evidence="2 3">
    <name type="scientific">Posidoniimonas corsicana</name>
    <dbReference type="NCBI Taxonomy" id="1938618"/>
    <lineage>
        <taxon>Bacteria</taxon>
        <taxon>Pseudomonadati</taxon>
        <taxon>Planctomycetota</taxon>
        <taxon>Planctomycetia</taxon>
        <taxon>Pirellulales</taxon>
        <taxon>Lacipirellulaceae</taxon>
        <taxon>Posidoniimonas</taxon>
    </lineage>
</organism>
<dbReference type="PANTHER" id="PTHR20883:SF48">
    <property type="entry name" value="ECTOINE DIOXYGENASE"/>
    <property type="match status" value="1"/>
</dbReference>
<evidence type="ECO:0000313" key="2">
    <source>
        <dbReference type="EMBL" id="TWT37035.1"/>
    </source>
</evidence>
<keyword evidence="3" id="KW-1185">Reference proteome</keyword>
<accession>A0A5C5VH34</accession>
<evidence type="ECO:0000313" key="3">
    <source>
        <dbReference type="Proteomes" id="UP000316714"/>
    </source>
</evidence>
<reference evidence="2 3" key="1">
    <citation type="submission" date="2019-02" db="EMBL/GenBank/DDBJ databases">
        <title>Deep-cultivation of Planctomycetes and their phenomic and genomic characterization uncovers novel biology.</title>
        <authorList>
            <person name="Wiegand S."/>
            <person name="Jogler M."/>
            <person name="Boedeker C."/>
            <person name="Pinto D."/>
            <person name="Vollmers J."/>
            <person name="Rivas-Marin E."/>
            <person name="Kohn T."/>
            <person name="Peeters S.H."/>
            <person name="Heuer A."/>
            <person name="Rast P."/>
            <person name="Oberbeckmann S."/>
            <person name="Bunk B."/>
            <person name="Jeske O."/>
            <person name="Meyerdierks A."/>
            <person name="Storesund J.E."/>
            <person name="Kallscheuer N."/>
            <person name="Luecker S."/>
            <person name="Lage O.M."/>
            <person name="Pohl T."/>
            <person name="Merkel B.J."/>
            <person name="Hornburger P."/>
            <person name="Mueller R.-W."/>
            <person name="Bruemmer F."/>
            <person name="Labrenz M."/>
            <person name="Spormann A.M."/>
            <person name="Op Den Camp H."/>
            <person name="Overmann J."/>
            <person name="Amann R."/>
            <person name="Jetten M.S.M."/>
            <person name="Mascher T."/>
            <person name="Medema M.H."/>
            <person name="Devos D.P."/>
            <person name="Kaster A.-K."/>
            <person name="Ovreas L."/>
            <person name="Rohde M."/>
            <person name="Galperin M.Y."/>
            <person name="Jogler C."/>
        </authorList>
    </citation>
    <scope>NUCLEOTIDE SEQUENCE [LARGE SCALE GENOMIC DNA]</scope>
    <source>
        <strain evidence="2 3">KOR34</strain>
    </source>
</reference>
<name>A0A5C5VH34_9BACT</name>